<organism evidence="2 3">
    <name type="scientific">Silvibacterium bohemicum</name>
    <dbReference type="NCBI Taxonomy" id="1577686"/>
    <lineage>
        <taxon>Bacteria</taxon>
        <taxon>Pseudomonadati</taxon>
        <taxon>Acidobacteriota</taxon>
        <taxon>Terriglobia</taxon>
        <taxon>Terriglobales</taxon>
        <taxon>Acidobacteriaceae</taxon>
        <taxon>Silvibacterium</taxon>
    </lineage>
</organism>
<keyword evidence="3" id="KW-1185">Reference proteome</keyword>
<dbReference type="RefSeq" id="WP_231581391.1">
    <property type="nucleotide sequence ID" value="NZ_JACHEK010000013.1"/>
</dbReference>
<dbReference type="EMBL" id="JACHEK010000013">
    <property type="protein sequence ID" value="MBB6147226.1"/>
    <property type="molecule type" value="Genomic_DNA"/>
</dbReference>
<comment type="caution">
    <text evidence="2">The sequence shown here is derived from an EMBL/GenBank/DDBJ whole genome shotgun (WGS) entry which is preliminary data.</text>
</comment>
<feature type="region of interest" description="Disordered" evidence="1">
    <location>
        <begin position="1"/>
        <end position="60"/>
    </location>
</feature>
<name>A0A841K101_9BACT</name>
<dbReference type="AlphaFoldDB" id="A0A841K101"/>
<evidence type="ECO:0000313" key="2">
    <source>
        <dbReference type="EMBL" id="MBB6147226.1"/>
    </source>
</evidence>
<accession>A0A841K101</accession>
<dbReference type="Proteomes" id="UP000538666">
    <property type="component" value="Unassembled WGS sequence"/>
</dbReference>
<evidence type="ECO:0000313" key="3">
    <source>
        <dbReference type="Proteomes" id="UP000538666"/>
    </source>
</evidence>
<proteinExistence type="predicted"/>
<feature type="compositionally biased region" description="Polar residues" evidence="1">
    <location>
        <begin position="1"/>
        <end position="13"/>
    </location>
</feature>
<sequence>MHQRTTAHGNLSPNPVHPPSFSASANEIAGSLAPQAGDPAHPSPAADINHVPRFQGLGLQ</sequence>
<reference evidence="2 3" key="1">
    <citation type="submission" date="2020-08" db="EMBL/GenBank/DDBJ databases">
        <title>Genomic Encyclopedia of Type Strains, Phase IV (KMG-IV): sequencing the most valuable type-strain genomes for metagenomic binning, comparative biology and taxonomic classification.</title>
        <authorList>
            <person name="Goeker M."/>
        </authorList>
    </citation>
    <scope>NUCLEOTIDE SEQUENCE [LARGE SCALE GENOMIC DNA]</scope>
    <source>
        <strain evidence="2 3">DSM 103733</strain>
    </source>
</reference>
<evidence type="ECO:0000256" key="1">
    <source>
        <dbReference type="SAM" id="MobiDB-lite"/>
    </source>
</evidence>
<gene>
    <name evidence="2" type="ORF">HNQ77_005220</name>
</gene>
<protein>
    <submittedName>
        <fullName evidence="2">Uncharacterized protein</fullName>
    </submittedName>
</protein>